<dbReference type="Gene3D" id="3.30.420.10">
    <property type="entry name" value="Ribonuclease H-like superfamily/Ribonuclease H"/>
    <property type="match status" value="1"/>
</dbReference>
<proteinExistence type="predicted"/>
<gene>
    <name evidence="2" type="ORF">C273_02578</name>
</gene>
<evidence type="ECO:0000313" key="3">
    <source>
        <dbReference type="Proteomes" id="UP000009885"/>
    </source>
</evidence>
<name>K9ARP8_9STAP</name>
<feature type="compositionally biased region" description="Basic residues" evidence="1">
    <location>
        <begin position="48"/>
        <end position="62"/>
    </location>
</feature>
<organism evidence="2 3">
    <name type="scientific">Staphylococcus massiliensis S46</name>
    <dbReference type="NCBI Taxonomy" id="1229783"/>
    <lineage>
        <taxon>Bacteria</taxon>
        <taxon>Bacillati</taxon>
        <taxon>Bacillota</taxon>
        <taxon>Bacilli</taxon>
        <taxon>Bacillales</taxon>
        <taxon>Staphylococcaceae</taxon>
        <taxon>Staphylococcus</taxon>
    </lineage>
</organism>
<dbReference type="AlphaFoldDB" id="K9ARP8"/>
<dbReference type="eggNOG" id="COG3513">
    <property type="taxonomic scope" value="Bacteria"/>
</dbReference>
<evidence type="ECO:0000256" key="1">
    <source>
        <dbReference type="SAM" id="MobiDB-lite"/>
    </source>
</evidence>
<evidence type="ECO:0000313" key="2">
    <source>
        <dbReference type="EMBL" id="EKU50118.1"/>
    </source>
</evidence>
<dbReference type="PATRIC" id="fig|1229783.3.peg.523"/>
<accession>K9ARP8</accession>
<dbReference type="InterPro" id="IPR028629">
    <property type="entry name" value="Cas9"/>
</dbReference>
<dbReference type="GO" id="GO:0004519">
    <property type="term" value="F:endonuclease activity"/>
    <property type="evidence" value="ECO:0007669"/>
    <property type="project" value="InterPro"/>
</dbReference>
<dbReference type="EMBL" id="AMSQ01000003">
    <property type="protein sequence ID" value="EKU50118.1"/>
    <property type="molecule type" value="Genomic_DNA"/>
</dbReference>
<dbReference type="NCBIfam" id="TIGR01865">
    <property type="entry name" value="cas_Csn1"/>
    <property type="match status" value="1"/>
</dbReference>
<comment type="caution">
    <text evidence="2">The sequence shown here is derived from an EMBL/GenBank/DDBJ whole genome shotgun (WGS) entry which is preliminary data.</text>
</comment>
<sequence>MGQDYILGLDIGITSVGYGLIDYHDKSVIDAGVRLFKEANVENNEGRRSKRGSRRLQRRRKHRLARTRNLLESYQLNPFPKCEKNPYEIRVKGFKEVLTSDELSAALLHLAKRRGIDNVHVTDTESDSSDNGLSTKEQLAKNQKALESRYVCELQLERLLNDNKVRGANNRFKTQDFVREAKQILSIQKDHHNLDQVFIDKYISLLETRREYYEGPGKGSPYGWDGDIKKWYELLMGRCTYFPESLRSVKYAYSADLFNALNDLNNLVIVRDENDKLTYPEKYHIVENVFKQRKKPTLKQIAKEIDVAPEDIRGYRVTASGTPVFTSFKLYHDIKSVTSNDKVLEDTELLDAIAEVLTIYQSPIEVQEKLESLNVILTKEEIEGISKLTGYTGTHALSLKAIQIVIDELWETNDNQMTIFTRLNMKPQKVDLAKANKIPTSLVEDFIISPVAKRAFIQSIKVINAVIKNMVCLKI</sequence>
<dbReference type="Proteomes" id="UP000009885">
    <property type="component" value="Unassembled WGS sequence"/>
</dbReference>
<reference evidence="2 3" key="1">
    <citation type="journal article" date="2013" name="Genome Announc.">
        <title>Genome Sequence of Staphylococcus massiliensis Strain S46, Isolated from the Surface of Healthy Human Skin.</title>
        <authorList>
            <person name="Srivastav R."/>
            <person name="Singh A."/>
            <person name="Jangir P.K."/>
            <person name="Kumari C."/>
            <person name="Muduli S."/>
            <person name="Sharma R."/>
        </authorList>
    </citation>
    <scope>NUCLEOTIDE SEQUENCE [LARGE SCALE GENOMIC DNA]</scope>
    <source>
        <strain evidence="2 3">S46</strain>
    </source>
</reference>
<protein>
    <submittedName>
        <fullName evidence="2">CRISPR-associated protein</fullName>
    </submittedName>
</protein>
<dbReference type="STRING" id="1229783.C273_02578"/>
<keyword evidence="3" id="KW-1185">Reference proteome</keyword>
<dbReference type="InterPro" id="IPR036397">
    <property type="entry name" value="RNaseH_sf"/>
</dbReference>
<dbReference type="GO" id="GO:0003676">
    <property type="term" value="F:nucleic acid binding"/>
    <property type="evidence" value="ECO:0007669"/>
    <property type="project" value="InterPro"/>
</dbReference>
<feature type="region of interest" description="Disordered" evidence="1">
    <location>
        <begin position="43"/>
        <end position="62"/>
    </location>
</feature>